<gene>
    <name evidence="2" type="ORF">IJ22_39590</name>
</gene>
<organism evidence="2 3">
    <name type="scientific">Paenibacillus naphthalenovorans</name>
    <dbReference type="NCBI Taxonomy" id="162209"/>
    <lineage>
        <taxon>Bacteria</taxon>
        <taxon>Bacillati</taxon>
        <taxon>Bacillota</taxon>
        <taxon>Bacilli</taxon>
        <taxon>Bacillales</taxon>
        <taxon>Paenibacillaceae</taxon>
        <taxon>Paenibacillus</taxon>
    </lineage>
</organism>
<dbReference type="EMBL" id="CP013652">
    <property type="protein sequence ID" value="ALS24271.1"/>
    <property type="molecule type" value="Genomic_DNA"/>
</dbReference>
<name>A0A0U2N0C3_9BACL</name>
<reference evidence="3" key="1">
    <citation type="submission" date="2015-12" db="EMBL/GenBank/DDBJ databases">
        <title>Complete genome sequences of two moderately thermophilic Paenibacillus species.</title>
        <authorList>
            <person name="Butler R.III."/>
            <person name="Wang J."/>
            <person name="Stark B.C."/>
            <person name="Pombert J.-F."/>
        </authorList>
    </citation>
    <scope>NUCLEOTIDE SEQUENCE [LARGE SCALE GENOMIC DNA]</scope>
    <source>
        <strain evidence="3">32O-Y</strain>
    </source>
</reference>
<evidence type="ECO:0000256" key="1">
    <source>
        <dbReference type="SAM" id="MobiDB-lite"/>
    </source>
</evidence>
<sequence length="181" mass="20086">MPPQEKQLEGMVTTETAVMMQEIPASDRKGLSPTKRSRRKTAAPETEAPKAGETKPALEVKESVAKLRKRAKSAVANDGEAEQEPGIASPVVITEDIPAAKPAESPMGTRSALLQVLEGTLKKKERNETHEQYRVYIRKDLKKRLDALAEHQNKGFKTLLLNYGLEKTLDELELALKNDEE</sequence>
<feature type="region of interest" description="Disordered" evidence="1">
    <location>
        <begin position="17"/>
        <end position="93"/>
    </location>
</feature>
<dbReference type="RefSeq" id="WP_062409982.1">
    <property type="nucleotide sequence ID" value="NZ_CP013652.1"/>
</dbReference>
<evidence type="ECO:0000313" key="2">
    <source>
        <dbReference type="EMBL" id="ALS24271.1"/>
    </source>
</evidence>
<dbReference type="PATRIC" id="fig|162209.4.peg.4202"/>
<dbReference type="AlphaFoldDB" id="A0A0U2N0C3"/>
<accession>A0A0U2N0C3</accession>
<dbReference type="KEGG" id="pnp:IJ22_39590"/>
<evidence type="ECO:0000313" key="3">
    <source>
        <dbReference type="Proteomes" id="UP000061660"/>
    </source>
</evidence>
<protein>
    <submittedName>
        <fullName evidence="2">Uncharacterized protein</fullName>
    </submittedName>
</protein>
<proteinExistence type="predicted"/>
<keyword evidence="3" id="KW-1185">Reference proteome</keyword>
<dbReference type="OrthoDB" id="2622123at2"/>
<reference evidence="2 3" key="2">
    <citation type="journal article" date="2016" name="Genome Announc.">
        <title>Complete Genome Sequences of Two Interactive Moderate Thermophiles, Paenibacillus napthalenovorans 32O-Y and Paenibacillus sp. 32O-W.</title>
        <authorList>
            <person name="Butler R.R.III."/>
            <person name="Wang J."/>
            <person name="Stark B.C."/>
            <person name="Pombert J.F."/>
        </authorList>
    </citation>
    <scope>NUCLEOTIDE SEQUENCE [LARGE SCALE GENOMIC DNA]</scope>
    <source>
        <strain evidence="2 3">32O-Y</strain>
    </source>
</reference>
<feature type="compositionally biased region" description="Basic and acidic residues" evidence="1">
    <location>
        <begin position="47"/>
        <end position="65"/>
    </location>
</feature>
<dbReference type="Proteomes" id="UP000061660">
    <property type="component" value="Chromosome"/>
</dbReference>